<organism evidence="3 5">
    <name type="scientific">Rhizophagus clarus</name>
    <dbReference type="NCBI Taxonomy" id="94130"/>
    <lineage>
        <taxon>Eukaryota</taxon>
        <taxon>Fungi</taxon>
        <taxon>Fungi incertae sedis</taxon>
        <taxon>Mucoromycota</taxon>
        <taxon>Glomeromycotina</taxon>
        <taxon>Glomeromycetes</taxon>
        <taxon>Glomerales</taxon>
        <taxon>Glomeraceae</taxon>
        <taxon>Rhizophagus</taxon>
    </lineage>
</organism>
<dbReference type="InterPro" id="IPR052338">
    <property type="entry name" value="Transposase_5"/>
</dbReference>
<proteinExistence type="predicted"/>
<gene>
    <name evidence="4" type="ORF">RCL2_000656700</name>
    <name evidence="3" type="ORF">RclHR1_16590004</name>
</gene>
<dbReference type="Gene3D" id="3.30.420.10">
    <property type="entry name" value="Ribonuclease H-like superfamily/Ribonuclease H"/>
    <property type="match status" value="1"/>
</dbReference>
<dbReference type="STRING" id="94130.A0A2Z6RAP5"/>
<accession>A0A2Z6RAP5</accession>
<dbReference type="InterPro" id="IPR036397">
    <property type="entry name" value="RNaseH_sf"/>
</dbReference>
<reference evidence="4" key="2">
    <citation type="submission" date="2019-10" db="EMBL/GenBank/DDBJ databases">
        <title>Conservation and host-specific expression of non-tandemly repeated heterogenous ribosome RNA gene in arbuscular mycorrhizal fungi.</title>
        <authorList>
            <person name="Maeda T."/>
            <person name="Kobayashi Y."/>
            <person name="Nakagawa T."/>
            <person name="Ezawa T."/>
            <person name="Yamaguchi K."/>
            <person name="Bino T."/>
            <person name="Nishimoto Y."/>
            <person name="Shigenobu S."/>
            <person name="Kawaguchi M."/>
        </authorList>
    </citation>
    <scope>NUCLEOTIDE SEQUENCE</scope>
    <source>
        <strain evidence="4">HR1</strain>
    </source>
</reference>
<dbReference type="Pfam" id="PF13358">
    <property type="entry name" value="DDE_3"/>
    <property type="match status" value="1"/>
</dbReference>
<dbReference type="GO" id="GO:0006313">
    <property type="term" value="P:DNA transposition"/>
    <property type="evidence" value="ECO:0007669"/>
    <property type="project" value="InterPro"/>
</dbReference>
<evidence type="ECO:0000259" key="2">
    <source>
        <dbReference type="Pfam" id="PF13358"/>
    </source>
</evidence>
<evidence type="ECO:0000259" key="1">
    <source>
        <dbReference type="Pfam" id="PF01498"/>
    </source>
</evidence>
<keyword evidence="5" id="KW-1185">Reference proteome</keyword>
<dbReference type="Proteomes" id="UP000615446">
    <property type="component" value="Unassembled WGS sequence"/>
</dbReference>
<dbReference type="InterPro" id="IPR038717">
    <property type="entry name" value="Tc1-like_DDE_dom"/>
</dbReference>
<name>A0A2Z6RAP5_9GLOM</name>
<evidence type="ECO:0000313" key="4">
    <source>
        <dbReference type="EMBL" id="GES79258.1"/>
    </source>
</evidence>
<reference evidence="3 5" key="1">
    <citation type="submission" date="2017-11" db="EMBL/GenBank/DDBJ databases">
        <title>The genome of Rhizophagus clarus HR1 reveals common genetic basis of auxotrophy among arbuscular mycorrhizal fungi.</title>
        <authorList>
            <person name="Kobayashi Y."/>
        </authorList>
    </citation>
    <scope>NUCLEOTIDE SEQUENCE [LARGE SCALE GENOMIC DNA]</scope>
    <source>
        <strain evidence="3 5">HR1</strain>
    </source>
</reference>
<feature type="domain" description="Tc1-like transposase DDE" evidence="2">
    <location>
        <begin position="56"/>
        <end position="200"/>
    </location>
</feature>
<dbReference type="InterPro" id="IPR002492">
    <property type="entry name" value="Transposase_Tc1-like"/>
</dbReference>
<dbReference type="Proteomes" id="UP000247702">
    <property type="component" value="Unassembled WGS sequence"/>
</dbReference>
<dbReference type="AlphaFoldDB" id="A0A2Z6RAP5"/>
<dbReference type="EMBL" id="BEXD01000734">
    <property type="protein sequence ID" value="GBB89778.1"/>
    <property type="molecule type" value="Genomic_DNA"/>
</dbReference>
<dbReference type="PANTHER" id="PTHR23022:SF134">
    <property type="entry name" value="TRANSPOSABLE ELEMENT TC1 TRANSPOSASE"/>
    <property type="match status" value="1"/>
</dbReference>
<dbReference type="GO" id="GO:0003677">
    <property type="term" value="F:DNA binding"/>
    <property type="evidence" value="ECO:0007669"/>
    <property type="project" value="InterPro"/>
</dbReference>
<dbReference type="Pfam" id="PF01498">
    <property type="entry name" value="HTH_Tnp_Tc3_2"/>
    <property type="match status" value="1"/>
</dbReference>
<sequence>MGFKSASTAIIRRNLYELGYHGRAGVRKPFVSEQNRLKRLSWCKERTNWKKEWENVVWSDESKYLLFQNDSHHWIWRKLKEKYDVNCLLPTVKQGSSGIMVWGAFINNKPGPLVIIRENINAKKYREILQEHFLPFYTSLGNENVYIFQDDNAPVHSANIVTDWKTENLIDSLPCPAQSPDLNPIEHIWDYLEKHVRKHEQRLMNLS</sequence>
<dbReference type="EMBL" id="BLAL01000043">
    <property type="protein sequence ID" value="GES79258.1"/>
    <property type="molecule type" value="Genomic_DNA"/>
</dbReference>
<protein>
    <submittedName>
        <fullName evidence="4">Transposable element Tcb1 transposase</fullName>
    </submittedName>
</protein>
<dbReference type="GO" id="GO:0015074">
    <property type="term" value="P:DNA integration"/>
    <property type="evidence" value="ECO:0007669"/>
    <property type="project" value="InterPro"/>
</dbReference>
<feature type="domain" description="Transposase Tc1-like" evidence="1">
    <location>
        <begin position="6"/>
        <end position="47"/>
    </location>
</feature>
<comment type="caution">
    <text evidence="3">The sequence shown here is derived from an EMBL/GenBank/DDBJ whole genome shotgun (WGS) entry which is preliminary data.</text>
</comment>
<evidence type="ECO:0000313" key="5">
    <source>
        <dbReference type="Proteomes" id="UP000247702"/>
    </source>
</evidence>
<evidence type="ECO:0000313" key="3">
    <source>
        <dbReference type="EMBL" id="GBB89778.1"/>
    </source>
</evidence>
<dbReference type="OrthoDB" id="2416077at2759"/>
<dbReference type="PANTHER" id="PTHR23022">
    <property type="entry name" value="TRANSPOSABLE ELEMENT-RELATED"/>
    <property type="match status" value="1"/>
</dbReference>